<evidence type="ECO:0000259" key="7">
    <source>
        <dbReference type="PROSITE" id="PS51194"/>
    </source>
</evidence>
<keyword evidence="3 8" id="KW-0347">Helicase</keyword>
<evidence type="ECO:0000259" key="6">
    <source>
        <dbReference type="PROSITE" id="PS51192"/>
    </source>
</evidence>
<proteinExistence type="predicted"/>
<dbReference type="EMBL" id="JACHNA010000001">
    <property type="protein sequence ID" value="MBB4734563.1"/>
    <property type="molecule type" value="Genomic_DNA"/>
</dbReference>
<dbReference type="Gene3D" id="3.40.50.300">
    <property type="entry name" value="P-loop containing nucleotide triphosphate hydrolases"/>
    <property type="match status" value="2"/>
</dbReference>
<dbReference type="AlphaFoldDB" id="A0A7W7DVV5"/>
<evidence type="ECO:0000313" key="8">
    <source>
        <dbReference type="EMBL" id="MBB4734563.1"/>
    </source>
</evidence>
<sequence>MSPRCHTPDAAPALSRFPVDARVHGAGLTVTDELGRVRRALADHGALVLHAPPGTGKTTVLPPALAGWAAETASGSALSGTRPGQEPAGEGAAPIGPGRVLVTQPRRVAVRAAWRRLYAAAGGDDRAVGYTVRGDSVGAGASAVEFLTPGVLVRRLLADPELGGVSAVVLDEVHERDLDTDLLFGLLADLRQLREDLSLVAMSATLDAEALAARWAAGMGQDHVPVVRTAEVVHPLTIDHRPHSGSRLTPEGRVDRDFLDHVARVTAQAHARSLAEDPGTDALVFLPGVAEVEAVADRLRGHAARHGRALDVLTLHGRQDPHEQDAALAGRAGADAAPRVIVATNVAESSLTVPGVRLVVDSALAREPRRDAGRDMTGLVTVQVSRAAARQRAGRAGRLGPGHAVHCCSEAALGTAPAAPTPQLAVADLAPLALRLAAWGALAPMLDPAGRGPVLPEDPPAGALARAAARLRELGALDADHRVTDHGARLARMPVDPSLGHALLSAAAEVGPRAAAEAVALLAADVRAPEADLARVLADLRSPHEGNARSQAPPGTERVWRHEARRLESLVGPSDRVGARKESPAGEEAVGLVAALAAPQRIARRVEDDEYLLVSGTRARLPRESPLSGRQWLAVAEVQRVGDGAVIRAAAELSGEQALRAGAGLQRTVRDAHWDAGRLRGRQRRMLGGIELDSRAAPVDADTAADAVVRAWTEHGSEGWGGDPARGLRRRVQLLHHRLGPPWPDMRDAALAGREDLTAAIGAELARGVPRDRVDLAGSLQGLLPWPDAARLEELAPERLPVPSGRRVAVEYPDLDDEDGAPVLAAKLQEFFGAEESPTVADGTTPVLLHLLSPAGRPLAVTADLPSFWSGAYAQVRAESRGRYPKHPWPEDPTVAEPTALTRARARGR</sequence>
<dbReference type="PANTHER" id="PTHR43519">
    <property type="entry name" value="ATP-DEPENDENT RNA HELICASE HRPB"/>
    <property type="match status" value="1"/>
</dbReference>
<dbReference type="PROSITE" id="PS51194">
    <property type="entry name" value="HELICASE_CTER"/>
    <property type="match status" value="1"/>
</dbReference>
<dbReference type="InterPro" id="IPR007502">
    <property type="entry name" value="Helicase-assoc_dom"/>
</dbReference>
<feature type="region of interest" description="Disordered" evidence="5">
    <location>
        <begin position="75"/>
        <end position="97"/>
    </location>
</feature>
<organism evidence="8 9">
    <name type="scientific">Micrococcus cohnii</name>
    <dbReference type="NCBI Taxonomy" id="993416"/>
    <lineage>
        <taxon>Bacteria</taxon>
        <taxon>Bacillati</taxon>
        <taxon>Actinomycetota</taxon>
        <taxon>Actinomycetes</taxon>
        <taxon>Micrococcales</taxon>
        <taxon>Micrococcaceae</taxon>
        <taxon>Micrococcus</taxon>
    </lineage>
</organism>
<dbReference type="Pfam" id="PF00270">
    <property type="entry name" value="DEAD"/>
    <property type="match status" value="1"/>
</dbReference>
<keyword evidence="2 8" id="KW-0378">Hydrolase</keyword>
<dbReference type="SUPFAM" id="SSF52540">
    <property type="entry name" value="P-loop containing nucleoside triphosphate hydrolases"/>
    <property type="match status" value="1"/>
</dbReference>
<comment type="caution">
    <text evidence="8">The sequence shown here is derived from an EMBL/GenBank/DDBJ whole genome shotgun (WGS) entry which is preliminary data.</text>
</comment>
<reference evidence="8 9" key="1">
    <citation type="submission" date="2020-08" db="EMBL/GenBank/DDBJ databases">
        <title>Sequencing the genomes of 1000 actinobacteria strains.</title>
        <authorList>
            <person name="Klenk H.-P."/>
        </authorList>
    </citation>
    <scope>NUCLEOTIDE SEQUENCE [LARGE SCALE GENOMIC DNA]</scope>
    <source>
        <strain evidence="8 9">DSM 23974</strain>
    </source>
</reference>
<name>A0A7W7DVV5_9MICC</name>
<dbReference type="Proteomes" id="UP000540191">
    <property type="component" value="Unassembled WGS sequence"/>
</dbReference>
<feature type="compositionally biased region" description="Low complexity" evidence="5">
    <location>
        <begin position="83"/>
        <end position="97"/>
    </location>
</feature>
<evidence type="ECO:0000313" key="9">
    <source>
        <dbReference type="Proteomes" id="UP000540191"/>
    </source>
</evidence>
<evidence type="ECO:0000256" key="4">
    <source>
        <dbReference type="ARBA" id="ARBA00022840"/>
    </source>
</evidence>
<dbReference type="InterPro" id="IPR013689">
    <property type="entry name" value="RNA_helicase_ATP-dep_HrpB_C"/>
</dbReference>
<evidence type="ECO:0000256" key="2">
    <source>
        <dbReference type="ARBA" id="ARBA00022801"/>
    </source>
</evidence>
<dbReference type="SMART" id="SM00847">
    <property type="entry name" value="HA2"/>
    <property type="match status" value="1"/>
</dbReference>
<dbReference type="Gene3D" id="1.20.120.1080">
    <property type="match status" value="1"/>
</dbReference>
<dbReference type="InterPro" id="IPR027417">
    <property type="entry name" value="P-loop_NTPase"/>
</dbReference>
<dbReference type="SMART" id="SM00490">
    <property type="entry name" value="HELICc"/>
    <property type="match status" value="1"/>
</dbReference>
<feature type="domain" description="Helicase ATP-binding" evidence="6">
    <location>
        <begin position="38"/>
        <end position="224"/>
    </location>
</feature>
<dbReference type="Pfam" id="PF08482">
    <property type="entry name" value="HrpB_C"/>
    <property type="match status" value="1"/>
</dbReference>
<dbReference type="InterPro" id="IPR014001">
    <property type="entry name" value="Helicase_ATP-bd"/>
</dbReference>
<dbReference type="SMART" id="SM00487">
    <property type="entry name" value="DEXDc"/>
    <property type="match status" value="1"/>
</dbReference>
<dbReference type="RefSeq" id="WP_184240754.1">
    <property type="nucleotide sequence ID" value="NZ_JACHNA010000001.1"/>
</dbReference>
<feature type="region of interest" description="Disordered" evidence="5">
    <location>
        <begin position="883"/>
        <end position="909"/>
    </location>
</feature>
<dbReference type="InterPro" id="IPR011545">
    <property type="entry name" value="DEAD/DEAH_box_helicase_dom"/>
</dbReference>
<dbReference type="PROSITE" id="PS00690">
    <property type="entry name" value="DEAH_ATP_HELICASE"/>
    <property type="match status" value="1"/>
</dbReference>
<keyword evidence="9" id="KW-1185">Reference proteome</keyword>
<gene>
    <name evidence="8" type="ORF">HDA30_000071</name>
</gene>
<feature type="domain" description="Helicase C-terminal" evidence="7">
    <location>
        <begin position="266"/>
        <end position="438"/>
    </location>
</feature>
<keyword evidence="1" id="KW-0547">Nucleotide-binding</keyword>
<dbReference type="GO" id="GO:0003676">
    <property type="term" value="F:nucleic acid binding"/>
    <property type="evidence" value="ECO:0007669"/>
    <property type="project" value="InterPro"/>
</dbReference>
<dbReference type="GO" id="GO:0005524">
    <property type="term" value="F:ATP binding"/>
    <property type="evidence" value="ECO:0007669"/>
    <property type="project" value="UniProtKB-KW"/>
</dbReference>
<evidence type="ECO:0000256" key="5">
    <source>
        <dbReference type="SAM" id="MobiDB-lite"/>
    </source>
</evidence>
<accession>A0A7W7DVV5</accession>
<keyword evidence="4" id="KW-0067">ATP-binding</keyword>
<dbReference type="CDD" id="cd18791">
    <property type="entry name" value="SF2_C_RHA"/>
    <property type="match status" value="1"/>
</dbReference>
<dbReference type="InterPro" id="IPR002464">
    <property type="entry name" value="DNA/RNA_helicase_DEAH_CS"/>
</dbReference>
<dbReference type="EC" id="3.6.4.13" evidence="8"/>
<evidence type="ECO:0000256" key="3">
    <source>
        <dbReference type="ARBA" id="ARBA00022806"/>
    </source>
</evidence>
<dbReference type="PANTHER" id="PTHR43519:SF1">
    <property type="entry name" value="ATP-DEPENDENT RNA HELICASE HRPB"/>
    <property type="match status" value="1"/>
</dbReference>
<dbReference type="GO" id="GO:0016787">
    <property type="term" value="F:hydrolase activity"/>
    <property type="evidence" value="ECO:0007669"/>
    <property type="project" value="UniProtKB-KW"/>
</dbReference>
<dbReference type="GO" id="GO:0003724">
    <property type="term" value="F:RNA helicase activity"/>
    <property type="evidence" value="ECO:0007669"/>
    <property type="project" value="UniProtKB-EC"/>
</dbReference>
<dbReference type="PROSITE" id="PS51192">
    <property type="entry name" value="HELICASE_ATP_BIND_1"/>
    <property type="match status" value="1"/>
</dbReference>
<dbReference type="InterPro" id="IPR001650">
    <property type="entry name" value="Helicase_C-like"/>
</dbReference>
<evidence type="ECO:0000256" key="1">
    <source>
        <dbReference type="ARBA" id="ARBA00022741"/>
    </source>
</evidence>
<protein>
    <submittedName>
        <fullName evidence="8">ATP-dependent helicase HrpB</fullName>
        <ecNumber evidence="8">3.6.4.13</ecNumber>
    </submittedName>
</protein>
<dbReference type="Pfam" id="PF00271">
    <property type="entry name" value="Helicase_C"/>
    <property type="match status" value="1"/>
</dbReference>